<dbReference type="Pfam" id="PF02130">
    <property type="entry name" value="YbeY"/>
    <property type="match status" value="1"/>
</dbReference>
<evidence type="ECO:0000256" key="4">
    <source>
        <dbReference type="ARBA" id="ARBA00022722"/>
    </source>
</evidence>
<keyword evidence="2 9" id="KW-0690">Ribosome biogenesis</keyword>
<evidence type="ECO:0000313" key="11">
    <source>
        <dbReference type="Proteomes" id="UP000245412"/>
    </source>
</evidence>
<keyword evidence="5 9" id="KW-0479">Metal-binding</keyword>
<keyword evidence="8 9" id="KW-0862">Zinc</keyword>
<evidence type="ECO:0000256" key="1">
    <source>
        <dbReference type="ARBA" id="ARBA00010875"/>
    </source>
</evidence>
<keyword evidence="11" id="KW-1185">Reference proteome</keyword>
<dbReference type="PANTHER" id="PTHR46986:SF1">
    <property type="entry name" value="ENDORIBONUCLEASE YBEY, CHLOROPLASTIC"/>
    <property type="match status" value="1"/>
</dbReference>
<name>A0AB73T9W2_9FIRM</name>
<sequence>MTLEYSDELGMELPFDGEELARTVAEKALDYEECPYETEISLTLVSEEEIQKINKEFRDIDRPTDVLSFPMLEFEDPGYFREPEDIEDDCFNPETGELMLGDIVISTRRVYEQAKSYGHSELREFAFLVAHSMLHLMGYDHMTPEEAEVMERKQREILEQLEINR</sequence>
<evidence type="ECO:0000256" key="9">
    <source>
        <dbReference type="HAMAP-Rule" id="MF_00009"/>
    </source>
</evidence>
<gene>
    <name evidence="9" type="primary">ybeY</name>
    <name evidence="10" type="ORF">C7383_101425</name>
</gene>
<evidence type="ECO:0000256" key="5">
    <source>
        <dbReference type="ARBA" id="ARBA00022723"/>
    </source>
</evidence>
<reference evidence="10 11" key="1">
    <citation type="submission" date="2018-05" db="EMBL/GenBank/DDBJ databases">
        <authorList>
            <person name="Goeker M."/>
            <person name="Huntemann M."/>
            <person name="Clum A."/>
            <person name="Pillay M."/>
            <person name="Palaniappan K."/>
            <person name="Varghese N."/>
            <person name="Mikhailova N."/>
            <person name="Stamatis D."/>
            <person name="Reddy T."/>
            <person name="Daum C."/>
            <person name="Shapiro N."/>
            <person name="Ivanova N."/>
            <person name="Kyrpides N."/>
            <person name="Woyke T."/>
        </authorList>
    </citation>
    <scope>NUCLEOTIDE SEQUENCE [LARGE SCALE GENOMIC DNA]</scope>
    <source>
        <strain evidence="10 11">DSM 26524</strain>
    </source>
</reference>
<keyword evidence="9" id="KW-0963">Cytoplasm</keyword>
<organism evidence="10 11">
    <name type="scientific">Murimonas intestini</name>
    <dbReference type="NCBI Taxonomy" id="1337051"/>
    <lineage>
        <taxon>Bacteria</taxon>
        <taxon>Bacillati</taxon>
        <taxon>Bacillota</taxon>
        <taxon>Clostridia</taxon>
        <taxon>Lachnospirales</taxon>
        <taxon>Lachnospiraceae</taxon>
        <taxon>Murimonas</taxon>
    </lineage>
</organism>
<evidence type="ECO:0000256" key="7">
    <source>
        <dbReference type="ARBA" id="ARBA00022801"/>
    </source>
</evidence>
<dbReference type="GO" id="GO:0004521">
    <property type="term" value="F:RNA endonuclease activity"/>
    <property type="evidence" value="ECO:0007669"/>
    <property type="project" value="UniProtKB-UniRule"/>
</dbReference>
<comment type="similarity">
    <text evidence="1 9">Belongs to the endoribonuclease YbeY family.</text>
</comment>
<accession>A0AB73T9W2</accession>
<feature type="binding site" evidence="9">
    <location>
        <position position="135"/>
    </location>
    <ligand>
        <name>Zn(2+)</name>
        <dbReference type="ChEBI" id="CHEBI:29105"/>
        <note>catalytic</note>
    </ligand>
</feature>
<protein>
    <recommendedName>
        <fullName evidence="9">Endoribonuclease YbeY</fullName>
        <ecNumber evidence="9">3.1.-.-</ecNumber>
    </recommendedName>
</protein>
<evidence type="ECO:0000256" key="6">
    <source>
        <dbReference type="ARBA" id="ARBA00022759"/>
    </source>
</evidence>
<dbReference type="EC" id="3.1.-.-" evidence="9"/>
<dbReference type="PANTHER" id="PTHR46986">
    <property type="entry name" value="ENDORIBONUCLEASE YBEY, CHLOROPLASTIC"/>
    <property type="match status" value="1"/>
</dbReference>
<keyword evidence="3 9" id="KW-0698">rRNA processing</keyword>
<dbReference type="GO" id="GO:0005737">
    <property type="term" value="C:cytoplasm"/>
    <property type="evidence" value="ECO:0007669"/>
    <property type="project" value="UniProtKB-SubCell"/>
</dbReference>
<dbReference type="InterPro" id="IPR002036">
    <property type="entry name" value="YbeY"/>
</dbReference>
<evidence type="ECO:0000256" key="3">
    <source>
        <dbReference type="ARBA" id="ARBA00022552"/>
    </source>
</evidence>
<dbReference type="Proteomes" id="UP000245412">
    <property type="component" value="Unassembled WGS sequence"/>
</dbReference>
<dbReference type="GO" id="GO:0006364">
    <property type="term" value="P:rRNA processing"/>
    <property type="evidence" value="ECO:0007669"/>
    <property type="project" value="UniProtKB-UniRule"/>
</dbReference>
<dbReference type="InterPro" id="IPR023091">
    <property type="entry name" value="MetalPrtase_cat_dom_sf_prd"/>
</dbReference>
<dbReference type="EMBL" id="QGGY01000001">
    <property type="protein sequence ID" value="PWJ79048.1"/>
    <property type="molecule type" value="Genomic_DNA"/>
</dbReference>
<proteinExistence type="inferred from homology"/>
<comment type="function">
    <text evidence="9">Single strand-specific metallo-endoribonuclease involved in late-stage 70S ribosome quality control and in maturation of the 3' terminus of the 16S rRNA.</text>
</comment>
<keyword evidence="4 9" id="KW-0540">Nuclease</keyword>
<evidence type="ECO:0000256" key="8">
    <source>
        <dbReference type="ARBA" id="ARBA00022833"/>
    </source>
</evidence>
<dbReference type="SUPFAM" id="SSF55486">
    <property type="entry name" value="Metalloproteases ('zincins'), catalytic domain"/>
    <property type="match status" value="1"/>
</dbReference>
<dbReference type="GO" id="GO:0008270">
    <property type="term" value="F:zinc ion binding"/>
    <property type="evidence" value="ECO:0007669"/>
    <property type="project" value="UniProtKB-UniRule"/>
</dbReference>
<dbReference type="NCBIfam" id="TIGR00043">
    <property type="entry name" value="rRNA maturation RNase YbeY"/>
    <property type="match status" value="1"/>
</dbReference>
<keyword evidence="6 9" id="KW-0255">Endonuclease</keyword>
<feature type="binding site" evidence="9">
    <location>
        <position position="131"/>
    </location>
    <ligand>
        <name>Zn(2+)</name>
        <dbReference type="ChEBI" id="CHEBI:29105"/>
        <note>catalytic</note>
    </ligand>
</feature>
<dbReference type="Gene3D" id="3.40.390.30">
    <property type="entry name" value="Metalloproteases ('zincins'), catalytic domain"/>
    <property type="match status" value="1"/>
</dbReference>
<feature type="binding site" evidence="9">
    <location>
        <position position="141"/>
    </location>
    <ligand>
        <name>Zn(2+)</name>
        <dbReference type="ChEBI" id="CHEBI:29105"/>
        <note>catalytic</note>
    </ligand>
</feature>
<dbReference type="HAMAP" id="MF_00009">
    <property type="entry name" value="Endoribonucl_YbeY"/>
    <property type="match status" value="1"/>
</dbReference>
<dbReference type="GO" id="GO:0004222">
    <property type="term" value="F:metalloendopeptidase activity"/>
    <property type="evidence" value="ECO:0007669"/>
    <property type="project" value="InterPro"/>
</dbReference>
<comment type="caution">
    <text evidence="10">The sequence shown here is derived from an EMBL/GenBank/DDBJ whole genome shotgun (WGS) entry which is preliminary data.</text>
</comment>
<comment type="subcellular location">
    <subcellularLocation>
        <location evidence="9">Cytoplasm</location>
    </subcellularLocation>
</comment>
<evidence type="ECO:0000256" key="2">
    <source>
        <dbReference type="ARBA" id="ARBA00022517"/>
    </source>
</evidence>
<comment type="cofactor">
    <cofactor evidence="9">
        <name>Zn(2+)</name>
        <dbReference type="ChEBI" id="CHEBI:29105"/>
    </cofactor>
    <text evidence="9">Binds 1 zinc ion.</text>
</comment>
<keyword evidence="7 9" id="KW-0378">Hydrolase</keyword>
<dbReference type="AlphaFoldDB" id="A0AB73T9W2"/>
<evidence type="ECO:0000313" key="10">
    <source>
        <dbReference type="EMBL" id="PWJ79048.1"/>
    </source>
</evidence>
<dbReference type="PROSITE" id="PS01306">
    <property type="entry name" value="UPF0054"/>
    <property type="match status" value="1"/>
</dbReference>
<dbReference type="RefSeq" id="WP_109624474.1">
    <property type="nucleotide sequence ID" value="NZ_CABJAT010000001.1"/>
</dbReference>
<dbReference type="InterPro" id="IPR020549">
    <property type="entry name" value="YbeY_CS"/>
</dbReference>